<evidence type="ECO:0000313" key="2">
    <source>
        <dbReference type="Proteomes" id="UP000070174"/>
    </source>
</evidence>
<name>A0A133PS27_9FIRM</name>
<reference evidence="1 2" key="1">
    <citation type="submission" date="2016-01" db="EMBL/GenBank/DDBJ databases">
        <authorList>
            <person name="Oliw E.H."/>
        </authorList>
    </citation>
    <scope>NUCLEOTIDE SEQUENCE [LARGE SCALE GENOMIC DNA]</scope>
    <source>
        <strain evidence="1 2">CMW7756A</strain>
    </source>
</reference>
<dbReference type="EMBL" id="LRQE01000004">
    <property type="protein sequence ID" value="KXA31626.1"/>
    <property type="molecule type" value="Genomic_DNA"/>
</dbReference>
<organism evidence="1">
    <name type="scientific">Peptoniphilus harei</name>
    <dbReference type="NCBI Taxonomy" id="54005"/>
    <lineage>
        <taxon>Bacteria</taxon>
        <taxon>Bacillati</taxon>
        <taxon>Bacillota</taxon>
        <taxon>Tissierellia</taxon>
        <taxon>Tissierellales</taxon>
        <taxon>Peptoniphilaceae</taxon>
        <taxon>Peptoniphilus</taxon>
    </lineage>
</organism>
<sequence length="169" mass="19012">MHLVKGGEKMKFLGLKRILLHGEEKVVIPESEVWIARTTSNDMRISYKPYLDNFNSTFIYEDTVYPPGLEIKHVASSAEAMVWAKVFSSDNTTVVTLKKGESISVPRDEVWLIAKIPFTRINSQVDKLGGSYINMNGYKTLYPGAKVYSDADNTIFVAFRTKRLGGVNV</sequence>
<accession>A0A133PS27</accession>
<protein>
    <submittedName>
        <fullName evidence="1">Uncharacterized protein</fullName>
    </submittedName>
</protein>
<dbReference type="PATRIC" id="fig|54005.3.peg.153"/>
<dbReference type="Proteomes" id="UP000070174">
    <property type="component" value="Unassembled WGS sequence"/>
</dbReference>
<dbReference type="AlphaFoldDB" id="A0A133PS27"/>
<comment type="caution">
    <text evidence="1">The sequence shown here is derived from an EMBL/GenBank/DDBJ whole genome shotgun (WGS) entry which is preliminary data.</text>
</comment>
<gene>
    <name evidence="1" type="ORF">HMPREF3229_00154</name>
</gene>
<evidence type="ECO:0000313" key="1">
    <source>
        <dbReference type="EMBL" id="KXA31626.1"/>
    </source>
</evidence>
<proteinExistence type="predicted"/>